<dbReference type="Pfam" id="PF04548">
    <property type="entry name" value="AIG1"/>
    <property type="match status" value="1"/>
</dbReference>
<dbReference type="GO" id="GO:0005525">
    <property type="term" value="F:GTP binding"/>
    <property type="evidence" value="ECO:0007669"/>
    <property type="project" value="UniProtKB-KW"/>
</dbReference>
<sequence length="235" mass="26479">MAANERVFLYLLGKTGTGKSSTGNTLLEKKAFNAKSSLSSVTKTIQEEDGTMGGRQITVVDGPGLVGVNTGVSVEAIKEFKRIIDDNRDSKHVFLIICRYGERFTEEDEEMVKRLKVDLGVQDALGKHSIVVLTCGDNFERDTEDTDLTFKQWCLQQGGAFKVLREDCKDRILMVDNSKKPGYQSGSFYSDLDIEIRKLDHGQALKCQISSEARRDEDECFIFPLFRSFRSCFCR</sequence>
<dbReference type="EMBL" id="JAWDGP010004193">
    <property type="protein sequence ID" value="KAK3766872.1"/>
    <property type="molecule type" value="Genomic_DNA"/>
</dbReference>
<dbReference type="SUPFAM" id="SSF52540">
    <property type="entry name" value="P-loop containing nucleoside triphosphate hydrolases"/>
    <property type="match status" value="1"/>
</dbReference>
<dbReference type="PANTHER" id="PTHR10903:SF184">
    <property type="entry name" value="GTP-BINDING PROTEIN A"/>
    <property type="match status" value="1"/>
</dbReference>
<dbReference type="Proteomes" id="UP001283361">
    <property type="component" value="Unassembled WGS sequence"/>
</dbReference>
<comment type="caution">
    <text evidence="5">The sequence shown here is derived from an EMBL/GenBank/DDBJ whole genome shotgun (WGS) entry which is preliminary data.</text>
</comment>
<keyword evidence="2" id="KW-0547">Nucleotide-binding</keyword>
<feature type="domain" description="AIG1-type G" evidence="4">
    <location>
        <begin position="4"/>
        <end position="230"/>
    </location>
</feature>
<gene>
    <name evidence="5" type="ORF">RRG08_052015</name>
</gene>
<accession>A0AAE0ZEF4</accession>
<dbReference type="PANTHER" id="PTHR10903">
    <property type="entry name" value="GTPASE, IMAP FAMILY MEMBER-RELATED"/>
    <property type="match status" value="1"/>
</dbReference>
<evidence type="ECO:0000313" key="5">
    <source>
        <dbReference type="EMBL" id="KAK3766872.1"/>
    </source>
</evidence>
<dbReference type="InterPro" id="IPR027417">
    <property type="entry name" value="P-loop_NTPase"/>
</dbReference>
<keyword evidence="6" id="KW-1185">Reference proteome</keyword>
<protein>
    <recommendedName>
        <fullName evidence="4">AIG1-type G domain-containing protein</fullName>
    </recommendedName>
</protein>
<reference evidence="5" key="1">
    <citation type="journal article" date="2023" name="G3 (Bethesda)">
        <title>A reference genome for the long-term kleptoplast-retaining sea slug Elysia crispata morphotype clarki.</title>
        <authorList>
            <person name="Eastman K.E."/>
            <person name="Pendleton A.L."/>
            <person name="Shaikh M.A."/>
            <person name="Suttiyut T."/>
            <person name="Ogas R."/>
            <person name="Tomko P."/>
            <person name="Gavelis G."/>
            <person name="Widhalm J.R."/>
            <person name="Wisecaver J.H."/>
        </authorList>
    </citation>
    <scope>NUCLEOTIDE SEQUENCE</scope>
    <source>
        <strain evidence="5">ECLA1</strain>
    </source>
</reference>
<dbReference type="Gene3D" id="3.40.50.300">
    <property type="entry name" value="P-loop containing nucleotide triphosphate hydrolases"/>
    <property type="match status" value="1"/>
</dbReference>
<proteinExistence type="inferred from homology"/>
<evidence type="ECO:0000256" key="1">
    <source>
        <dbReference type="ARBA" id="ARBA00008535"/>
    </source>
</evidence>
<evidence type="ECO:0000256" key="3">
    <source>
        <dbReference type="ARBA" id="ARBA00023134"/>
    </source>
</evidence>
<comment type="similarity">
    <text evidence="1">Belongs to the TRAFAC class TrmE-Era-EngA-EngB-Septin-like GTPase superfamily. AIG1/Toc34/Toc159-like paraseptin GTPase family. IAN subfamily.</text>
</comment>
<keyword evidence="3" id="KW-0342">GTP-binding</keyword>
<name>A0AAE0ZEF4_9GAST</name>
<organism evidence="5 6">
    <name type="scientific">Elysia crispata</name>
    <name type="common">lettuce slug</name>
    <dbReference type="NCBI Taxonomy" id="231223"/>
    <lineage>
        <taxon>Eukaryota</taxon>
        <taxon>Metazoa</taxon>
        <taxon>Spiralia</taxon>
        <taxon>Lophotrochozoa</taxon>
        <taxon>Mollusca</taxon>
        <taxon>Gastropoda</taxon>
        <taxon>Heterobranchia</taxon>
        <taxon>Euthyneura</taxon>
        <taxon>Panpulmonata</taxon>
        <taxon>Sacoglossa</taxon>
        <taxon>Placobranchoidea</taxon>
        <taxon>Plakobranchidae</taxon>
        <taxon>Elysia</taxon>
    </lineage>
</organism>
<evidence type="ECO:0000259" key="4">
    <source>
        <dbReference type="PROSITE" id="PS51720"/>
    </source>
</evidence>
<dbReference type="InterPro" id="IPR045058">
    <property type="entry name" value="GIMA/IAN/Toc"/>
</dbReference>
<evidence type="ECO:0000256" key="2">
    <source>
        <dbReference type="ARBA" id="ARBA00022741"/>
    </source>
</evidence>
<dbReference type="PROSITE" id="PS51720">
    <property type="entry name" value="G_AIG1"/>
    <property type="match status" value="1"/>
</dbReference>
<dbReference type="InterPro" id="IPR006703">
    <property type="entry name" value="G_AIG1"/>
</dbReference>
<evidence type="ECO:0000313" key="6">
    <source>
        <dbReference type="Proteomes" id="UP001283361"/>
    </source>
</evidence>
<dbReference type="AlphaFoldDB" id="A0AAE0ZEF4"/>